<dbReference type="RefSeq" id="WP_140025962.1">
    <property type="nucleotide sequence ID" value="NZ_JBHUFG010000048.1"/>
</dbReference>
<dbReference type="EMBL" id="VEWL01000014">
    <property type="protein sequence ID" value="TNV11502.1"/>
    <property type="molecule type" value="Genomic_DNA"/>
</dbReference>
<evidence type="ECO:0000313" key="2">
    <source>
        <dbReference type="Proteomes" id="UP000312784"/>
    </source>
</evidence>
<comment type="caution">
    <text evidence="1">The sequence shown here is derived from an EMBL/GenBank/DDBJ whole genome shotgun (WGS) entry which is preliminary data.</text>
</comment>
<proteinExistence type="predicted"/>
<accession>A0ABY2XZW3</accession>
<sequence length="62" mass="6767">MYIGDVPLTARITYPFNDQNGVSDPSISVSGMLVSNAQARVIGFAFAGWFVGDVRWLRISSD</sequence>
<name>A0ABY2XZW3_9HYPH</name>
<protein>
    <submittedName>
        <fullName evidence="1">Uncharacterized protein</fullName>
    </submittedName>
</protein>
<reference evidence="1 2" key="1">
    <citation type="submission" date="2019-06" db="EMBL/GenBank/DDBJ databases">
        <title>Ochrobactrum cricket sp.nov., isolated from the insect Teleogryllus occipitalis living in deserted cropland.</title>
        <authorList>
            <person name="Hu M."/>
        </authorList>
    </citation>
    <scope>NUCLEOTIDE SEQUENCE [LARGE SCALE GENOMIC DNA]</scope>
    <source>
        <strain evidence="1 2">LCB8</strain>
    </source>
</reference>
<gene>
    <name evidence="1" type="ORF">FIC94_18470</name>
</gene>
<evidence type="ECO:0000313" key="1">
    <source>
        <dbReference type="EMBL" id="TNV11502.1"/>
    </source>
</evidence>
<organism evidence="1 2">
    <name type="scientific">Ochrobactrum teleogrylli</name>
    <dbReference type="NCBI Taxonomy" id="2479765"/>
    <lineage>
        <taxon>Bacteria</taxon>
        <taxon>Pseudomonadati</taxon>
        <taxon>Pseudomonadota</taxon>
        <taxon>Alphaproteobacteria</taxon>
        <taxon>Hyphomicrobiales</taxon>
        <taxon>Brucellaceae</taxon>
        <taxon>Brucella/Ochrobactrum group</taxon>
        <taxon>Ochrobactrum</taxon>
    </lineage>
</organism>
<dbReference type="Proteomes" id="UP000312784">
    <property type="component" value="Unassembled WGS sequence"/>
</dbReference>
<keyword evidence="2" id="KW-1185">Reference proteome</keyword>